<feature type="region of interest" description="Disordered" evidence="1">
    <location>
        <begin position="485"/>
        <end position="510"/>
    </location>
</feature>
<accession>A0A7R9ZVK8</accession>
<dbReference type="PANTHER" id="PTHR44791">
    <property type="entry name" value="TELOMERASE PROTEIN COMPONENT 1 TEP1"/>
    <property type="match status" value="1"/>
</dbReference>
<dbReference type="EMBL" id="HBEG01001911">
    <property type="protein sequence ID" value="CAD8345264.1"/>
    <property type="molecule type" value="Transcribed_RNA"/>
</dbReference>
<evidence type="ECO:0000259" key="2">
    <source>
        <dbReference type="PROSITE" id="PS50988"/>
    </source>
</evidence>
<dbReference type="InterPro" id="IPR052652">
    <property type="entry name" value="Telomerase_Complex_Comp"/>
</dbReference>
<dbReference type="PROSITE" id="PS50988">
    <property type="entry name" value="TROVE"/>
    <property type="match status" value="1"/>
</dbReference>
<dbReference type="Gene3D" id="2.60.60.30">
    <property type="entry name" value="sav2460 like domains"/>
    <property type="match status" value="1"/>
</dbReference>
<evidence type="ECO:0000313" key="3">
    <source>
        <dbReference type="EMBL" id="CAD8345264.1"/>
    </source>
</evidence>
<dbReference type="PANTHER" id="PTHR44791:SF1">
    <property type="entry name" value="TELOMERASE PROTEIN COMPONENT 1"/>
    <property type="match status" value="1"/>
</dbReference>
<evidence type="ECO:0000256" key="1">
    <source>
        <dbReference type="SAM" id="MobiDB-lite"/>
    </source>
</evidence>
<sequence length="893" mass="97621">MGAVLENPRLTCAGVARHICLNAARLPDVIRRDPEFRNILRPWTRHDIAQKQALQSAPSGPEPPPKLRAMQLLGTFLLSEPAYRGDASKDPVTAELLALCQKIAKDDPVFVLKLAHYVRHTLTFRNTTNFLLATAVQIEPCRPFVRAALPACTNLPTDLLELWDFWRKLSGGIALPASLKKGMADKFDEFGEYQLGKYLNAKVPKPAQAAPAAGKKGKGRGKGGVDAKDPKDAEKVAEEAEAKKNDPLTRPLTLKTLIRAVHAGQKNPEAVCGVLRKRYPMTEEEFKEMNLDLGGSKAFDPERMGEKLRIPVPKTWETELSEKGNTKEVWQDLVQSKNLPFMAMLRNLRNIIMAGVDQKTHKAILGRLTCKQQVANSKQMPVRFLSAFEAIDFSDETLAKLAQEATSQEDFIVEQKAVGSGKEAKKIEKKRPVCRNPPTRALLDQYRNALETAVSLAAQNNVPPLECSAGGKAVVLVDVSGSMESPLTQGPKKLHESAMTPHRRSGGRPIVEGQDMDLEDYFSQAGQRLSKKISVSMTWIGQDLDLSVMVLDKEGNQVVSVSYSNTSWEVIQHSGDITNAPYGAEEVISVDLEKLPENAFMLFFTINSYSGQVFDQLPEAAISLRDDGLEGNSVEGTQEICAFRLTGTHKALIACGLIRKERGWSFRCLNTPQAQGMTVQSLLGKIRKEYEAAMADAATQQKRLIDAALLLALCLRERMGDDKCEVVLFSSPGKEGGPGYKVLRGLGPKVLANIRRCHDVAKQLGRGTELPIGYLQELSAAGVALDHLVLLTDGLVAPAKNPAEALSRWLASHRARVQPVRFACIDVLGLGKPCIGDGSSDQDVLISGYSEATLRYLTQEPGAQLAEVEAIKLPSAKGKSEAGPEQPKEEGKA</sequence>
<dbReference type="CDD" id="cd06974">
    <property type="entry name" value="TerD_like"/>
    <property type="match status" value="1"/>
</dbReference>
<dbReference type="InterPro" id="IPR037214">
    <property type="entry name" value="TROVE_dom_sf"/>
</dbReference>
<feature type="region of interest" description="Disordered" evidence="1">
    <location>
        <begin position="874"/>
        <end position="893"/>
    </location>
</feature>
<dbReference type="GO" id="GO:0000722">
    <property type="term" value="P:telomere maintenance via recombination"/>
    <property type="evidence" value="ECO:0007669"/>
    <property type="project" value="TreeGrafter"/>
</dbReference>
<dbReference type="InterPro" id="IPR008858">
    <property type="entry name" value="TROVE_dom"/>
</dbReference>
<protein>
    <recommendedName>
        <fullName evidence="2">TROVE domain-containing protein</fullName>
    </recommendedName>
</protein>
<name>A0A7R9ZVK8_9DINO</name>
<dbReference type="Pfam" id="PF05731">
    <property type="entry name" value="TROVE"/>
    <property type="match status" value="1"/>
</dbReference>
<feature type="compositionally biased region" description="Basic and acidic residues" evidence="1">
    <location>
        <begin position="223"/>
        <end position="244"/>
    </location>
</feature>
<dbReference type="SUPFAM" id="SSF140864">
    <property type="entry name" value="TROVE domain-like"/>
    <property type="match status" value="1"/>
</dbReference>
<organism evidence="3">
    <name type="scientific">Pyrodinium bahamense</name>
    <dbReference type="NCBI Taxonomy" id="73915"/>
    <lineage>
        <taxon>Eukaryota</taxon>
        <taxon>Sar</taxon>
        <taxon>Alveolata</taxon>
        <taxon>Dinophyceae</taxon>
        <taxon>Gonyaulacales</taxon>
        <taxon>Pyrocystaceae</taxon>
        <taxon>Pyrodinium</taxon>
    </lineage>
</organism>
<dbReference type="Pfam" id="PF02342">
    <property type="entry name" value="TerD"/>
    <property type="match status" value="1"/>
</dbReference>
<feature type="region of interest" description="Disordered" evidence="1">
    <location>
        <begin position="206"/>
        <end position="244"/>
    </location>
</feature>
<dbReference type="GO" id="GO:0070034">
    <property type="term" value="F:telomerase RNA binding"/>
    <property type="evidence" value="ECO:0007669"/>
    <property type="project" value="TreeGrafter"/>
</dbReference>
<feature type="domain" description="TROVE" evidence="2">
    <location>
        <begin position="52"/>
        <end position="467"/>
    </location>
</feature>
<dbReference type="InterPro" id="IPR003325">
    <property type="entry name" value="TerD"/>
</dbReference>
<feature type="compositionally biased region" description="Basic and acidic residues" evidence="1">
    <location>
        <begin position="878"/>
        <end position="893"/>
    </location>
</feature>
<reference evidence="3" key="1">
    <citation type="submission" date="2021-01" db="EMBL/GenBank/DDBJ databases">
        <authorList>
            <person name="Corre E."/>
            <person name="Pelletier E."/>
            <person name="Niang G."/>
            <person name="Scheremetjew M."/>
            <person name="Finn R."/>
            <person name="Kale V."/>
            <person name="Holt S."/>
            <person name="Cochrane G."/>
            <person name="Meng A."/>
            <person name="Brown T."/>
            <person name="Cohen L."/>
        </authorList>
    </citation>
    <scope>NUCLEOTIDE SEQUENCE</scope>
    <source>
        <strain evidence="3">Pbaha01</strain>
    </source>
</reference>
<gene>
    <name evidence="3" type="ORF">PBAH0796_LOCUS1002</name>
</gene>
<proteinExistence type="predicted"/>
<dbReference type="AlphaFoldDB" id="A0A7R9ZVK8"/>
<dbReference type="GO" id="GO:0003720">
    <property type="term" value="F:telomerase activity"/>
    <property type="evidence" value="ECO:0007669"/>
    <property type="project" value="TreeGrafter"/>
</dbReference>
<dbReference type="GO" id="GO:0005697">
    <property type="term" value="C:telomerase holoenzyme complex"/>
    <property type="evidence" value="ECO:0007669"/>
    <property type="project" value="TreeGrafter"/>
</dbReference>